<keyword evidence="1" id="KW-0732">Signal</keyword>
<dbReference type="EMBL" id="CP075566">
    <property type="protein sequence ID" value="QVW22332.1"/>
    <property type="molecule type" value="Genomic_DNA"/>
</dbReference>
<feature type="signal peptide" evidence="1">
    <location>
        <begin position="1"/>
        <end position="30"/>
    </location>
</feature>
<dbReference type="Proteomes" id="UP000681155">
    <property type="component" value="Chromosome"/>
</dbReference>
<protein>
    <submittedName>
        <fullName evidence="2">Uncharacterized protein</fullName>
    </submittedName>
</protein>
<keyword evidence="3" id="KW-1185">Reference proteome</keyword>
<evidence type="ECO:0000256" key="1">
    <source>
        <dbReference type="SAM" id="SignalP"/>
    </source>
</evidence>
<evidence type="ECO:0000313" key="2">
    <source>
        <dbReference type="EMBL" id="QVW22332.1"/>
    </source>
</evidence>
<accession>A0ABX8ES14</accession>
<proteinExistence type="predicted"/>
<gene>
    <name evidence="2" type="ORF">KJF94_20995</name>
</gene>
<sequence length="407" mass="44817">MQLKTRSAINRMVAFGAGLLLWLGAQAVSAATQEITAVFRPDPFNPSVNKFTNTTPQSGVCPWHMPARCEALGIFSIRATGPTFHSTGPMAAGELDERKRVMFKVPSDWRRFEVISERGDRQAVEMRIAGVGNRFDIPNPPGTYAWGGIWGGAPAPCQASGMYAAGPTIRLWFWLVPEGAGACGMASLVDIPQLDYVNFEYSYELRTPNPLRMQTGQYSGFITFTVGPNKDFDFGDIMIPNDETLTFNFSLDVQHTLKVEVPPGGNHVELVPQGGWQAWLNNNRQPARLFRDQTFNISASSRFKMKLECGQEMGDTCSLRNADNHQVPMQISVSLPSGLTRADGSPVNRQPLLLSGSGTELFQPGHYVDRKPGTLHFEVGRDDTKEMLKYGGTQFSGTATVIWDSEA</sequence>
<feature type="chain" id="PRO_5046170016" evidence="1">
    <location>
        <begin position="31"/>
        <end position="407"/>
    </location>
</feature>
<dbReference type="RefSeq" id="WP_214378459.1">
    <property type="nucleotide sequence ID" value="NZ_CP075566.1"/>
</dbReference>
<organism evidence="2 3">
    <name type="scientific">Pseudomonas hormoni</name>
    <dbReference type="NCBI Taxonomy" id="3093767"/>
    <lineage>
        <taxon>Bacteria</taxon>
        <taxon>Pseudomonadati</taxon>
        <taxon>Pseudomonadota</taxon>
        <taxon>Gammaproteobacteria</taxon>
        <taxon>Pseudomonadales</taxon>
        <taxon>Pseudomonadaceae</taxon>
        <taxon>Pseudomonas</taxon>
    </lineage>
</organism>
<name>A0ABX8ES14_9PSED</name>
<evidence type="ECO:0000313" key="3">
    <source>
        <dbReference type="Proteomes" id="UP000681155"/>
    </source>
</evidence>
<reference evidence="2 3" key="1">
    <citation type="submission" date="2021-05" db="EMBL/GenBank/DDBJ databases">
        <title>Complete genome of the cytokinin-producing biocontrol strain Pseudomonas fluorescens G20-18.</title>
        <authorList>
            <person name="Nielsen T.K."/>
            <person name="Mekureyaw M.F."/>
            <person name="Hansen L.H."/>
            <person name="Nicolaisen M.H."/>
            <person name="Roitsch T.G."/>
            <person name="Hennessy R.C."/>
        </authorList>
    </citation>
    <scope>NUCLEOTIDE SEQUENCE [LARGE SCALE GENOMIC DNA]</scope>
    <source>
        <strain evidence="2 3">G20-18</strain>
    </source>
</reference>